<protein>
    <submittedName>
        <fullName evidence="2">Uncharacterized protein</fullName>
    </submittedName>
</protein>
<reference evidence="2 3" key="1">
    <citation type="submission" date="2017-06" db="EMBL/GenBank/DDBJ databases">
        <title>Comparative genomic analysis of Ambrosia Fusariam Clade fungi.</title>
        <authorList>
            <person name="Stajich J.E."/>
            <person name="Carrillo J."/>
            <person name="Kijimoto T."/>
            <person name="Eskalen A."/>
            <person name="O'Donnell K."/>
            <person name="Kasson M."/>
        </authorList>
    </citation>
    <scope>NUCLEOTIDE SEQUENCE [LARGE SCALE GENOMIC DNA]</scope>
    <source>
        <strain evidence="2 3">NRRL62579</strain>
    </source>
</reference>
<dbReference type="Gene3D" id="3.30.1200.10">
    <property type="entry name" value="YggU-like"/>
    <property type="match status" value="1"/>
</dbReference>
<accession>A0A428UEY1</accession>
<dbReference type="PANTHER" id="PTHR13420">
    <property type="entry name" value="UPF0235 PROTEIN C15ORF40"/>
    <property type="match status" value="1"/>
</dbReference>
<organism evidence="2 3">
    <name type="scientific">Fusarium oligoseptatum</name>
    <dbReference type="NCBI Taxonomy" id="2604345"/>
    <lineage>
        <taxon>Eukaryota</taxon>
        <taxon>Fungi</taxon>
        <taxon>Dikarya</taxon>
        <taxon>Ascomycota</taxon>
        <taxon>Pezizomycotina</taxon>
        <taxon>Sordariomycetes</taxon>
        <taxon>Hypocreomycetidae</taxon>
        <taxon>Hypocreales</taxon>
        <taxon>Nectriaceae</taxon>
        <taxon>Fusarium</taxon>
        <taxon>Fusarium solani species complex</taxon>
    </lineage>
</organism>
<dbReference type="Proteomes" id="UP000287144">
    <property type="component" value="Unassembled WGS sequence"/>
</dbReference>
<dbReference type="HAMAP" id="MF_00634">
    <property type="entry name" value="UPF0235"/>
    <property type="match status" value="1"/>
</dbReference>
<dbReference type="EMBL" id="NKCK01000012">
    <property type="protein sequence ID" value="RSM12830.1"/>
    <property type="molecule type" value="Genomic_DNA"/>
</dbReference>
<dbReference type="STRING" id="1325735.A0A428UEY1"/>
<dbReference type="AlphaFoldDB" id="A0A428UEY1"/>
<dbReference type="GO" id="GO:0005737">
    <property type="term" value="C:cytoplasm"/>
    <property type="evidence" value="ECO:0007669"/>
    <property type="project" value="TreeGrafter"/>
</dbReference>
<dbReference type="PANTHER" id="PTHR13420:SF7">
    <property type="entry name" value="UPF0235 PROTEIN C15ORF40"/>
    <property type="match status" value="1"/>
</dbReference>
<comment type="similarity">
    <text evidence="1">Belongs to the UPF0235 family.</text>
</comment>
<proteinExistence type="inferred from homology"/>
<evidence type="ECO:0000313" key="3">
    <source>
        <dbReference type="Proteomes" id="UP000287144"/>
    </source>
</evidence>
<dbReference type="Pfam" id="PF02594">
    <property type="entry name" value="DUF167"/>
    <property type="match status" value="1"/>
</dbReference>
<dbReference type="InterPro" id="IPR036591">
    <property type="entry name" value="YggU-like_sf"/>
</dbReference>
<gene>
    <name evidence="2" type="ORF">CEP52_002219</name>
</gene>
<dbReference type="InterPro" id="IPR003746">
    <property type="entry name" value="DUF167"/>
</dbReference>
<name>A0A428UEY1_9HYPO</name>
<sequence length="271" mass="29706">MQCEGKRKKEKQPYSSCPDYSILLHLPTVLTPHDWHSPAALFSSCLSLPSLLPSGPVSSLSMASSSAIRFVTGTKKSPLGSLHLQLHVKPGASKNREGVIAITDDAIELCVAAQAREGEANKAVVQVLSSVLGVPKSSLQLTHGLKSRDKTVVVNGFKGDGEKLCKDCARVTRQGLGRMTSKIQQQLIALILSRPRYLPVIEVLYRPTRLKVQIIFGPCCHPGIRLEQPTFLLPIECLFTHHMNLSKTIFSSIRHCATLTHACSPDQDERR</sequence>
<dbReference type="SMART" id="SM01152">
    <property type="entry name" value="DUF167"/>
    <property type="match status" value="1"/>
</dbReference>
<evidence type="ECO:0000313" key="2">
    <source>
        <dbReference type="EMBL" id="RSM12830.1"/>
    </source>
</evidence>
<dbReference type="SUPFAM" id="SSF69786">
    <property type="entry name" value="YggU-like"/>
    <property type="match status" value="1"/>
</dbReference>
<evidence type="ECO:0000256" key="1">
    <source>
        <dbReference type="ARBA" id="ARBA00010364"/>
    </source>
</evidence>
<keyword evidence="3" id="KW-1185">Reference proteome</keyword>
<dbReference type="NCBIfam" id="TIGR00251">
    <property type="entry name" value="DUF167 family protein"/>
    <property type="match status" value="1"/>
</dbReference>
<comment type="caution">
    <text evidence="2">The sequence shown here is derived from an EMBL/GenBank/DDBJ whole genome shotgun (WGS) entry which is preliminary data.</text>
</comment>